<proteinExistence type="predicted"/>
<sequence>MNLTFLTGSRGNDFKNLKETLLEWLYCLFNLLATETVITRIFTAFWRKMPPVLQFPRNPYAPY</sequence>
<name>A0A6J4MWN7_9CYAN</name>
<reference evidence="2" key="1">
    <citation type="submission" date="2020-02" db="EMBL/GenBank/DDBJ databases">
        <authorList>
            <person name="Meier V. D."/>
        </authorList>
    </citation>
    <scope>NUCLEOTIDE SEQUENCE</scope>
    <source>
        <strain evidence="2">AVDCRST_MAG94</strain>
    </source>
</reference>
<feature type="transmembrane region" description="Helical" evidence="1">
    <location>
        <begin position="21"/>
        <end position="46"/>
    </location>
</feature>
<gene>
    <name evidence="2" type="ORF">AVDCRST_MAG94-3956</name>
</gene>
<evidence type="ECO:0000313" key="2">
    <source>
        <dbReference type="EMBL" id="CAA9368662.1"/>
    </source>
</evidence>
<keyword evidence="1" id="KW-0472">Membrane</keyword>
<organism evidence="2">
    <name type="scientific">uncultured Leptolyngbya sp</name>
    <dbReference type="NCBI Taxonomy" id="332963"/>
    <lineage>
        <taxon>Bacteria</taxon>
        <taxon>Bacillati</taxon>
        <taxon>Cyanobacteriota</taxon>
        <taxon>Cyanophyceae</taxon>
        <taxon>Leptolyngbyales</taxon>
        <taxon>Leptolyngbyaceae</taxon>
        <taxon>Leptolyngbya group</taxon>
        <taxon>Leptolyngbya</taxon>
        <taxon>environmental samples</taxon>
    </lineage>
</organism>
<evidence type="ECO:0000256" key="1">
    <source>
        <dbReference type="SAM" id="Phobius"/>
    </source>
</evidence>
<accession>A0A6J4MWN7</accession>
<protein>
    <submittedName>
        <fullName evidence="2">Uncharacterized protein</fullName>
    </submittedName>
</protein>
<dbReference type="AlphaFoldDB" id="A0A6J4MWN7"/>
<dbReference type="EMBL" id="CADCTY010001374">
    <property type="protein sequence ID" value="CAA9368662.1"/>
    <property type="molecule type" value="Genomic_DNA"/>
</dbReference>
<keyword evidence="1" id="KW-0812">Transmembrane</keyword>
<keyword evidence="1" id="KW-1133">Transmembrane helix</keyword>